<evidence type="ECO:0000256" key="1">
    <source>
        <dbReference type="ARBA" id="ARBA00006284"/>
    </source>
</evidence>
<proteinExistence type="inferred from homology"/>
<dbReference type="eggNOG" id="COG1929">
    <property type="taxonomic scope" value="Bacteria"/>
</dbReference>
<evidence type="ECO:0000256" key="4">
    <source>
        <dbReference type="PIRNR" id="PIRNR006078"/>
    </source>
</evidence>
<dbReference type="KEGG" id="nso:NIASO_17270"/>
<evidence type="ECO:0000313" key="5">
    <source>
        <dbReference type="EMBL" id="AHF16447.1"/>
    </source>
</evidence>
<name>W0F0A6_9BACT</name>
<comment type="similarity">
    <text evidence="1 4">Belongs to the glycerate kinase type-1 family.</text>
</comment>
<dbReference type="InterPro" id="IPR018193">
    <property type="entry name" value="Glyc_kinase_flavodox-like_fold"/>
</dbReference>
<dbReference type="HOGENOM" id="CLU_028255_0_0_10"/>
<dbReference type="InterPro" id="IPR018197">
    <property type="entry name" value="Glycerate_kinase_RE-like"/>
</dbReference>
<dbReference type="Pfam" id="PF02595">
    <property type="entry name" value="Gly_kinase"/>
    <property type="match status" value="1"/>
</dbReference>
<dbReference type="PANTHER" id="PTHR21599">
    <property type="entry name" value="GLYCERATE KINASE"/>
    <property type="match status" value="1"/>
</dbReference>
<accession>W0F0A6</accession>
<dbReference type="PANTHER" id="PTHR21599:SF0">
    <property type="entry name" value="GLYCERATE KINASE"/>
    <property type="match status" value="1"/>
</dbReference>
<sequence length="378" mass="39867">MKLVIAPNAFKNSLPAAEVAAALKEGLEQSGLDATLVCCPVGDGGDGTGALLQYYFNAETIECGVSDPVGRRISAPFGWISKARTAIIEMADASGLRLLKPEEYAPKMATTAGCGQLIKAALDMNAAEILLCIGGSATVDGGTGILKELGVRFVNRSGNSLQQLPQDLQELDFIDASGLDERLSVVQLTILCDVKNRLLGDKGAAAVFGPQKGASPADVVLLEKVLTQLTRVAEKTTGINMNALEYSGAAGGVAAALVAFCKAKAVDGIDYFLREIQFEQQLAETDWVITGEGAIDQQTLEGKAPYGVARMAKKQHCKVIGVAGKVPEPPGAALDQYFDWLFSINETPVSLEAAIKNTRANLVKAGEKIGKRIRSKDL</sequence>
<dbReference type="InterPro" id="IPR004381">
    <property type="entry name" value="Glycerate_kinase"/>
</dbReference>
<dbReference type="GO" id="GO:0008887">
    <property type="term" value="F:glycerate kinase activity"/>
    <property type="evidence" value="ECO:0007669"/>
    <property type="project" value="UniProtKB-UniRule"/>
</dbReference>
<dbReference type="STRING" id="929713.NIASO_17270"/>
<keyword evidence="3 4" id="KW-0418">Kinase</keyword>
<dbReference type="InterPro" id="IPR036129">
    <property type="entry name" value="Glycerate_kinase_sf"/>
</dbReference>
<protein>
    <submittedName>
        <fullName evidence="5">Glycerate kinase</fullName>
    </submittedName>
</protein>
<reference evidence="5 6" key="1">
    <citation type="submission" date="2013-12" db="EMBL/GenBank/DDBJ databases">
        <authorList>
            <consortium name="DOE Joint Genome Institute"/>
            <person name="Eisen J."/>
            <person name="Huntemann M."/>
            <person name="Han J."/>
            <person name="Chen A."/>
            <person name="Kyrpides N."/>
            <person name="Mavromatis K."/>
            <person name="Markowitz V."/>
            <person name="Palaniappan K."/>
            <person name="Ivanova N."/>
            <person name="Schaumberg A."/>
            <person name="Pati A."/>
            <person name="Liolios K."/>
            <person name="Nordberg H.P."/>
            <person name="Cantor M.N."/>
            <person name="Hua S.X."/>
            <person name="Woyke T."/>
        </authorList>
    </citation>
    <scope>NUCLEOTIDE SEQUENCE [LARGE SCALE GENOMIC DNA]</scope>
    <source>
        <strain evidence="6">DSM 19437</strain>
    </source>
</reference>
<organism evidence="5 6">
    <name type="scientific">Niabella soli DSM 19437</name>
    <dbReference type="NCBI Taxonomy" id="929713"/>
    <lineage>
        <taxon>Bacteria</taxon>
        <taxon>Pseudomonadati</taxon>
        <taxon>Bacteroidota</taxon>
        <taxon>Chitinophagia</taxon>
        <taxon>Chitinophagales</taxon>
        <taxon>Chitinophagaceae</taxon>
        <taxon>Niabella</taxon>
    </lineage>
</organism>
<gene>
    <name evidence="5" type="ORF">NIASO_17270</name>
</gene>
<dbReference type="Proteomes" id="UP000003586">
    <property type="component" value="Chromosome"/>
</dbReference>
<dbReference type="OrthoDB" id="9774290at2"/>
<dbReference type="Gene3D" id="3.90.1510.10">
    <property type="entry name" value="Glycerate kinase, domain 2"/>
    <property type="match status" value="1"/>
</dbReference>
<dbReference type="RefSeq" id="WP_008587574.1">
    <property type="nucleotide sequence ID" value="NZ_CP007035.1"/>
</dbReference>
<dbReference type="GO" id="GO:0031388">
    <property type="term" value="P:organic acid phosphorylation"/>
    <property type="evidence" value="ECO:0007669"/>
    <property type="project" value="UniProtKB-UniRule"/>
</dbReference>
<dbReference type="PIRSF" id="PIRSF006078">
    <property type="entry name" value="GlxK"/>
    <property type="match status" value="1"/>
</dbReference>
<dbReference type="EMBL" id="CP007035">
    <property type="protein sequence ID" value="AHF16447.1"/>
    <property type="molecule type" value="Genomic_DNA"/>
</dbReference>
<dbReference type="NCBIfam" id="TIGR00045">
    <property type="entry name" value="glycerate kinase"/>
    <property type="match status" value="1"/>
</dbReference>
<keyword evidence="6" id="KW-1185">Reference proteome</keyword>
<dbReference type="AlphaFoldDB" id="W0F0A6"/>
<keyword evidence="2 4" id="KW-0808">Transferase</keyword>
<evidence type="ECO:0000313" key="6">
    <source>
        <dbReference type="Proteomes" id="UP000003586"/>
    </source>
</evidence>
<evidence type="ECO:0000256" key="2">
    <source>
        <dbReference type="ARBA" id="ARBA00022679"/>
    </source>
</evidence>
<dbReference type="SUPFAM" id="SSF110738">
    <property type="entry name" value="Glycerate kinase I"/>
    <property type="match status" value="1"/>
</dbReference>
<evidence type="ECO:0000256" key="3">
    <source>
        <dbReference type="ARBA" id="ARBA00022777"/>
    </source>
</evidence>
<dbReference type="Gene3D" id="3.40.50.10350">
    <property type="entry name" value="Glycerate kinase, domain 1"/>
    <property type="match status" value="1"/>
</dbReference>